<organism evidence="2 3">
    <name type="scientific">Chitinophaga rupis</name>
    <dbReference type="NCBI Taxonomy" id="573321"/>
    <lineage>
        <taxon>Bacteria</taxon>
        <taxon>Pseudomonadati</taxon>
        <taxon>Bacteroidota</taxon>
        <taxon>Chitinophagia</taxon>
        <taxon>Chitinophagales</taxon>
        <taxon>Chitinophagaceae</taxon>
        <taxon>Chitinophaga</taxon>
    </lineage>
</organism>
<dbReference type="Proteomes" id="UP000198984">
    <property type="component" value="Unassembled WGS sequence"/>
</dbReference>
<dbReference type="Pfam" id="PF14023">
    <property type="entry name" value="Bestrophin-like"/>
    <property type="match status" value="1"/>
</dbReference>
<accession>A0A1H7WD07</accession>
<name>A0A1H7WD07_9BACT</name>
<protein>
    <recommendedName>
        <fullName evidence="4">DUF4239 domain-containing protein</fullName>
    </recommendedName>
</protein>
<keyword evidence="1" id="KW-0472">Membrane</keyword>
<proteinExistence type="predicted"/>
<dbReference type="InterPro" id="IPR025333">
    <property type="entry name" value="DUF4239"/>
</dbReference>
<reference evidence="2 3" key="1">
    <citation type="submission" date="2016-10" db="EMBL/GenBank/DDBJ databases">
        <authorList>
            <person name="de Groot N.N."/>
        </authorList>
    </citation>
    <scope>NUCLEOTIDE SEQUENCE [LARGE SCALE GENOMIC DNA]</scope>
    <source>
        <strain evidence="2 3">DSM 21039</strain>
    </source>
</reference>
<dbReference type="RefSeq" id="WP_089913730.1">
    <property type="nucleotide sequence ID" value="NZ_FOBB01000003.1"/>
</dbReference>
<feature type="transmembrane region" description="Helical" evidence="1">
    <location>
        <begin position="192"/>
        <end position="210"/>
    </location>
</feature>
<feature type="transmembrane region" description="Helical" evidence="1">
    <location>
        <begin position="12"/>
        <end position="33"/>
    </location>
</feature>
<dbReference type="AlphaFoldDB" id="A0A1H7WD07"/>
<dbReference type="STRING" id="573321.SAMN04488505_103618"/>
<feature type="transmembrane region" description="Helical" evidence="1">
    <location>
        <begin position="53"/>
        <end position="73"/>
    </location>
</feature>
<evidence type="ECO:0008006" key="4">
    <source>
        <dbReference type="Google" id="ProtNLM"/>
    </source>
</evidence>
<keyword evidence="1" id="KW-1133">Transmembrane helix</keyword>
<keyword evidence="1" id="KW-0812">Transmembrane</keyword>
<evidence type="ECO:0000256" key="1">
    <source>
        <dbReference type="SAM" id="Phobius"/>
    </source>
</evidence>
<keyword evidence="3" id="KW-1185">Reference proteome</keyword>
<sequence length="262" mass="29729">MQLSYTLLGVPPLLLLVLMIVFFAATGAGSTYLFRKYVRMRILQSHNEVTGNVFSCAGGLYSLLLAFVVFLVWDGFNDAGQHANMEFSVAKGLYRDIQYYPDTLDARKVKKVYRHFIETVIQDEYPAMARLEPMPASSRKAFDDLFQVIEQMNPQTPALNTRSAEIFRHLNELATNRSLRQLDAGSGIPIEMWIPLLLGGLIVMIFTMMLDIENIRLHVLLGALLGSFIGIVMYLIVILDYPFSGYMSVQPTGYVEMLHWEK</sequence>
<evidence type="ECO:0000313" key="3">
    <source>
        <dbReference type="Proteomes" id="UP000198984"/>
    </source>
</evidence>
<gene>
    <name evidence="2" type="ORF">SAMN04488505_103618</name>
</gene>
<dbReference type="EMBL" id="FOBB01000003">
    <property type="protein sequence ID" value="SEM18888.1"/>
    <property type="molecule type" value="Genomic_DNA"/>
</dbReference>
<evidence type="ECO:0000313" key="2">
    <source>
        <dbReference type="EMBL" id="SEM18888.1"/>
    </source>
</evidence>
<dbReference type="OrthoDB" id="797232at2"/>
<feature type="transmembrane region" description="Helical" evidence="1">
    <location>
        <begin position="217"/>
        <end position="239"/>
    </location>
</feature>